<reference evidence="6 7" key="1">
    <citation type="submission" date="2024-07" db="EMBL/GenBank/DDBJ databases">
        <title>Section-level genome sequencing and comparative genomics of Aspergillus sections Usti and Cavernicolus.</title>
        <authorList>
            <consortium name="Lawrence Berkeley National Laboratory"/>
            <person name="Nybo J.L."/>
            <person name="Vesth T.C."/>
            <person name="Theobald S."/>
            <person name="Frisvad J.C."/>
            <person name="Larsen T.O."/>
            <person name="Kjaerboelling I."/>
            <person name="Rothschild-Mancinelli K."/>
            <person name="Lyhne E.K."/>
            <person name="Kogle M.E."/>
            <person name="Barry K."/>
            <person name="Clum A."/>
            <person name="Na H."/>
            <person name="Ledsgaard L."/>
            <person name="Lin J."/>
            <person name="Lipzen A."/>
            <person name="Kuo A."/>
            <person name="Riley R."/>
            <person name="Mondo S."/>
            <person name="Labutti K."/>
            <person name="Haridas S."/>
            <person name="Pangalinan J."/>
            <person name="Salamov A.A."/>
            <person name="Simmons B.A."/>
            <person name="Magnuson J.K."/>
            <person name="Chen J."/>
            <person name="Drula E."/>
            <person name="Henrissat B."/>
            <person name="Wiebenga A."/>
            <person name="Lubbers R.J."/>
            <person name="Gomes A.C."/>
            <person name="Macurrencykelacurrency M.R."/>
            <person name="Stajich J."/>
            <person name="Grigoriev I.V."/>
            <person name="Mortensen U.H."/>
            <person name="De Vries R.P."/>
            <person name="Baker S.E."/>
            <person name="Andersen M.R."/>
        </authorList>
    </citation>
    <scope>NUCLEOTIDE SEQUENCE [LARGE SCALE GENOMIC DNA]</scope>
    <source>
        <strain evidence="6 7">CBS 449.75</strain>
    </source>
</reference>
<evidence type="ECO:0000256" key="5">
    <source>
        <dbReference type="ARBA" id="ARBA00023242"/>
    </source>
</evidence>
<dbReference type="RefSeq" id="XP_070883005.1">
    <property type="nucleotide sequence ID" value="XM_071025916.1"/>
</dbReference>
<dbReference type="Pfam" id="PF10228">
    <property type="entry name" value="HPF1"/>
    <property type="match status" value="1"/>
</dbReference>
<dbReference type="EMBL" id="JBFXLQ010000045">
    <property type="protein sequence ID" value="KAL2864026.1"/>
    <property type="molecule type" value="Genomic_DNA"/>
</dbReference>
<evidence type="ECO:0000256" key="2">
    <source>
        <dbReference type="ARBA" id="ARBA00004286"/>
    </source>
</evidence>
<dbReference type="PANTHER" id="PTHR13386:SF1">
    <property type="entry name" value="HISTONE PARYLATION FACTOR 1"/>
    <property type="match status" value="1"/>
</dbReference>
<proteinExistence type="inferred from homology"/>
<evidence type="ECO:0000256" key="3">
    <source>
        <dbReference type="ARBA" id="ARBA00010803"/>
    </source>
</evidence>
<keyword evidence="7" id="KW-1185">Reference proteome</keyword>
<keyword evidence="5" id="KW-0539">Nucleus</keyword>
<evidence type="ECO:0000313" key="6">
    <source>
        <dbReference type="EMBL" id="KAL2864026.1"/>
    </source>
</evidence>
<name>A0ABR4LHW0_9EURO</name>
<comment type="caution">
    <text evidence="6">The sequence shown here is derived from an EMBL/GenBank/DDBJ whole genome shotgun (WGS) entry which is preliminary data.</text>
</comment>
<dbReference type="PANTHER" id="PTHR13386">
    <property type="entry name" value="HISTONE PARYLATION FACTOR 1"/>
    <property type="match status" value="1"/>
</dbReference>
<evidence type="ECO:0000256" key="4">
    <source>
        <dbReference type="ARBA" id="ARBA00022454"/>
    </source>
</evidence>
<accession>A0ABR4LHW0</accession>
<sequence length="303" mass="34127">MADISTDEAKRLLEQKYGFQFPPDFFRFKHFFDTHSDLIRDTDIGMSLDGPYDLLADPSSTDDQLSRARHYNDPPEFITIATGHTDGLHWGYYLDDPANPPFAIASYFSNDAFELSVVGDTLFHALREQIELFHRDNLDYARDDPGDADSYREKLGQLAQLREALSGHPTGDRKEVGNDYTVRYGGGKTGGAYRQAVAMTRDGMGIVVAGEQYRALSGEDIFQAWNASPTAQEVEGRKEEALRLLGEGYPGAALKLGKDLWIWQQFRQSSYSLLDAAYTALDRPLLSKNLKEAVSNREFWDSQ</sequence>
<evidence type="ECO:0008006" key="8">
    <source>
        <dbReference type="Google" id="ProtNLM"/>
    </source>
</evidence>
<evidence type="ECO:0000313" key="7">
    <source>
        <dbReference type="Proteomes" id="UP001610432"/>
    </source>
</evidence>
<organism evidence="6 7">
    <name type="scientific">Aspergillus lucknowensis</name>
    <dbReference type="NCBI Taxonomy" id="176173"/>
    <lineage>
        <taxon>Eukaryota</taxon>
        <taxon>Fungi</taxon>
        <taxon>Dikarya</taxon>
        <taxon>Ascomycota</taxon>
        <taxon>Pezizomycotina</taxon>
        <taxon>Eurotiomycetes</taxon>
        <taxon>Eurotiomycetidae</taxon>
        <taxon>Eurotiales</taxon>
        <taxon>Aspergillaceae</taxon>
        <taxon>Aspergillus</taxon>
        <taxon>Aspergillus subgen. Nidulantes</taxon>
    </lineage>
</organism>
<keyword evidence="4" id="KW-0158">Chromosome</keyword>
<comment type="similarity">
    <text evidence="3">Belongs to the HPF1 family.</text>
</comment>
<dbReference type="Proteomes" id="UP001610432">
    <property type="component" value="Unassembled WGS sequence"/>
</dbReference>
<gene>
    <name evidence="6" type="ORF">BJX67DRAFT_229918</name>
</gene>
<comment type="subcellular location">
    <subcellularLocation>
        <location evidence="2">Chromosome</location>
    </subcellularLocation>
    <subcellularLocation>
        <location evidence="1">Nucleus</location>
    </subcellularLocation>
</comment>
<protein>
    <recommendedName>
        <fullName evidence="8">Knr4/Smi1-like domain-containing protein</fullName>
    </recommendedName>
</protein>
<dbReference type="GeneID" id="98140988"/>
<dbReference type="InterPro" id="IPR019361">
    <property type="entry name" value="HPF1"/>
</dbReference>
<evidence type="ECO:0000256" key="1">
    <source>
        <dbReference type="ARBA" id="ARBA00004123"/>
    </source>
</evidence>